<gene>
    <name evidence="1" type="ORF">AK812_SmicGene30224</name>
</gene>
<dbReference type="EMBL" id="LSRX01000814">
    <property type="protein sequence ID" value="OLP88446.1"/>
    <property type="molecule type" value="Genomic_DNA"/>
</dbReference>
<comment type="caution">
    <text evidence="1">The sequence shown here is derived from an EMBL/GenBank/DDBJ whole genome shotgun (WGS) entry which is preliminary data.</text>
</comment>
<evidence type="ECO:0000313" key="2">
    <source>
        <dbReference type="Proteomes" id="UP000186817"/>
    </source>
</evidence>
<sequence>MQISQQFESKLWRSYAIIILTENQSHPNVTSDFDDILARVQSAAPKPAQASIAINLKRSRAPSACKETAGANHTGAAIMVVGLWGNFLDPISSSKTLWLKEFNETGRAALLRKGISTISKSQQVHVLEPLKSFGFIPEYFVCTEQLAGEMPSWVTAAFAFDAPNQRMRLRSCLQLVLQREAKCNLRYSVFMKIRPDFLTLTDIPNPVRALKVGCFLSRVRSANHIEGLTNEHLSYCYCSKDCCKGNLPQASHKDNTRDFMVDDMAFVAGRDVFLRIWQGQGSPREPLPALPSWPKMPPSFPEAQFTTVLLQKGVPVCPLALRGLPLSSVYGAYHMEQSRGCGYIEGGGSIKQKCGSAVFVVRLTGNSMQSYFQQMQRATPPLPGYHSGHDMALTDSASADLGFRMQGHLKDEACSQSSTTWASDDEMPIVSLLQDDHFSAMDRELRRVDNGFAGTFDFLYVPLCFKEKVSLCYAFINFQDTVLFYRGSRTLFPAPTKTIKVPKKVKHTNDDGVISHGQQLLNGHSLGAAPLLTLTL</sequence>
<organism evidence="1 2">
    <name type="scientific">Symbiodinium microadriaticum</name>
    <name type="common">Dinoflagellate</name>
    <name type="synonym">Zooxanthella microadriatica</name>
    <dbReference type="NCBI Taxonomy" id="2951"/>
    <lineage>
        <taxon>Eukaryota</taxon>
        <taxon>Sar</taxon>
        <taxon>Alveolata</taxon>
        <taxon>Dinophyceae</taxon>
        <taxon>Suessiales</taxon>
        <taxon>Symbiodiniaceae</taxon>
        <taxon>Symbiodinium</taxon>
    </lineage>
</organism>
<dbReference type="OrthoDB" id="407409at2759"/>
<proteinExistence type="predicted"/>
<protein>
    <submittedName>
        <fullName evidence="1">Uncharacterized protein</fullName>
    </submittedName>
</protein>
<accession>A0A1Q9CZU4</accession>
<dbReference type="AlphaFoldDB" id="A0A1Q9CZU4"/>
<keyword evidence="2" id="KW-1185">Reference proteome</keyword>
<reference evidence="1 2" key="1">
    <citation type="submission" date="2016-02" db="EMBL/GenBank/DDBJ databases">
        <title>Genome analysis of coral dinoflagellate symbionts highlights evolutionary adaptations to a symbiotic lifestyle.</title>
        <authorList>
            <person name="Aranda M."/>
            <person name="Li Y."/>
            <person name="Liew Y.J."/>
            <person name="Baumgarten S."/>
            <person name="Simakov O."/>
            <person name="Wilson M."/>
            <person name="Piel J."/>
            <person name="Ashoor H."/>
            <person name="Bougouffa S."/>
            <person name="Bajic V.B."/>
            <person name="Ryu T."/>
            <person name="Ravasi T."/>
            <person name="Bayer T."/>
            <person name="Micklem G."/>
            <person name="Kim H."/>
            <person name="Bhak J."/>
            <person name="Lajeunesse T.C."/>
            <person name="Voolstra C.R."/>
        </authorList>
    </citation>
    <scope>NUCLEOTIDE SEQUENCE [LARGE SCALE GENOMIC DNA]</scope>
    <source>
        <strain evidence="1 2">CCMP2467</strain>
    </source>
</reference>
<dbReference type="Proteomes" id="UP000186817">
    <property type="component" value="Unassembled WGS sequence"/>
</dbReference>
<name>A0A1Q9CZU4_SYMMI</name>
<evidence type="ECO:0000313" key="1">
    <source>
        <dbReference type="EMBL" id="OLP88446.1"/>
    </source>
</evidence>